<dbReference type="Proteomes" id="UP000077315">
    <property type="component" value="Unassembled WGS sequence"/>
</dbReference>
<evidence type="ECO:0000313" key="2">
    <source>
        <dbReference type="EMBL" id="OAD76580.1"/>
    </source>
</evidence>
<feature type="compositionally biased region" description="Low complexity" evidence="1">
    <location>
        <begin position="92"/>
        <end position="123"/>
    </location>
</feature>
<keyword evidence="3" id="KW-1185">Reference proteome</keyword>
<dbReference type="STRING" id="763407.A0A163E4M4"/>
<accession>A0A163E4M4</accession>
<dbReference type="EMBL" id="KV440975">
    <property type="protein sequence ID" value="OAD76580.1"/>
    <property type="molecule type" value="Genomic_DNA"/>
</dbReference>
<feature type="compositionally biased region" description="Polar residues" evidence="1">
    <location>
        <begin position="261"/>
        <end position="283"/>
    </location>
</feature>
<protein>
    <submittedName>
        <fullName evidence="2">Uncharacterized protein</fullName>
    </submittedName>
</protein>
<dbReference type="AlphaFoldDB" id="A0A163E4M4"/>
<proteinExistence type="predicted"/>
<feature type="compositionally biased region" description="Polar residues" evidence="1">
    <location>
        <begin position="1"/>
        <end position="17"/>
    </location>
</feature>
<sequence length="325" mass="36954">MQRSHQQDSYSLSTLMSQPKEPVYPDASPKSRLQTTKASPPRTPLRHIILPDSRVPVFSPSASFSLQKSPETNPNFKANVRPKTNVAKEFARPSPLLNSSRPSTTDRTNTSILTKTTSTTTPPITTPPTPTSATSATCTTPWTRKEWEDLERWYVLTDRDIEQASRGFYRHYSLLPTEQLQINGKTKQGTRELWPLKDVQWRCRCLDTNARFRYGKLPSERVIRTVDKKRKRELDNNDNDNNDDDDDSNNDNAHNSSKNNRYINKNNTIGNNQTPSQSPSQTPRIKPSKASPTTGTEKAEKKRPKLAATRQSSSFMDWISETLFS</sequence>
<feature type="region of interest" description="Disordered" evidence="1">
    <location>
        <begin position="231"/>
        <end position="325"/>
    </location>
</feature>
<dbReference type="InParanoid" id="A0A163E4M4"/>
<evidence type="ECO:0000313" key="3">
    <source>
        <dbReference type="Proteomes" id="UP000077315"/>
    </source>
</evidence>
<dbReference type="GeneID" id="28999176"/>
<dbReference type="RefSeq" id="XP_018294620.1">
    <property type="nucleotide sequence ID" value="XM_018438270.1"/>
</dbReference>
<organism evidence="2 3">
    <name type="scientific">Phycomyces blakesleeanus (strain ATCC 8743b / DSM 1359 / FGSC 10004 / NBRC 33097 / NRRL 1555)</name>
    <dbReference type="NCBI Taxonomy" id="763407"/>
    <lineage>
        <taxon>Eukaryota</taxon>
        <taxon>Fungi</taxon>
        <taxon>Fungi incertae sedis</taxon>
        <taxon>Mucoromycota</taxon>
        <taxon>Mucoromycotina</taxon>
        <taxon>Mucoromycetes</taxon>
        <taxon>Mucorales</taxon>
        <taxon>Phycomycetaceae</taxon>
        <taxon>Phycomyces</taxon>
    </lineage>
</organism>
<feature type="region of interest" description="Disordered" evidence="1">
    <location>
        <begin position="1"/>
        <end position="51"/>
    </location>
</feature>
<name>A0A163E4M4_PHYB8</name>
<gene>
    <name evidence="2" type="ORF">PHYBLDRAFT_180140</name>
</gene>
<reference evidence="3" key="1">
    <citation type="submission" date="2015-06" db="EMBL/GenBank/DDBJ databases">
        <title>Expansion of signal transduction pathways in fungi by whole-genome duplication.</title>
        <authorList>
            <consortium name="DOE Joint Genome Institute"/>
            <person name="Corrochano L.M."/>
            <person name="Kuo A."/>
            <person name="Marcet-Houben M."/>
            <person name="Polaino S."/>
            <person name="Salamov A."/>
            <person name="Villalobos J.M."/>
            <person name="Alvarez M.I."/>
            <person name="Avalos J."/>
            <person name="Benito E.P."/>
            <person name="Benoit I."/>
            <person name="Burger G."/>
            <person name="Camino L.P."/>
            <person name="Canovas D."/>
            <person name="Cerda-Olmedo E."/>
            <person name="Cheng J.-F."/>
            <person name="Dominguez A."/>
            <person name="Elias M."/>
            <person name="Eslava A.P."/>
            <person name="Glaser F."/>
            <person name="Grimwood J."/>
            <person name="Gutierrez G."/>
            <person name="Heitman J."/>
            <person name="Henrissat B."/>
            <person name="Iturriaga E.A."/>
            <person name="Lang B.F."/>
            <person name="Lavin J.L."/>
            <person name="Lee S."/>
            <person name="Li W."/>
            <person name="Lindquist E."/>
            <person name="Lopez-Garcia S."/>
            <person name="Luque E.M."/>
            <person name="Marcos A.T."/>
            <person name="Martin J."/>
            <person name="McCluskey K."/>
            <person name="Medina H.R."/>
            <person name="Miralles-Duran A."/>
            <person name="Miyazaki A."/>
            <person name="Munoz-Torres E."/>
            <person name="Oguiza J.A."/>
            <person name="Ohm R."/>
            <person name="Olmedo M."/>
            <person name="Orejas M."/>
            <person name="Ortiz-Castellanos L."/>
            <person name="Pisabarro A.G."/>
            <person name="Rodriguez-Romero J."/>
            <person name="Ruiz-Herrera J."/>
            <person name="Ruiz-Vazquez R."/>
            <person name="Sanz C."/>
            <person name="Schackwitz W."/>
            <person name="Schmutz J."/>
            <person name="Shahriari M."/>
            <person name="Shelest E."/>
            <person name="Silva-Franco F."/>
            <person name="Soanes D."/>
            <person name="Syed K."/>
            <person name="Tagua V.G."/>
            <person name="Talbot N.J."/>
            <person name="Thon M."/>
            <person name="De vries R.P."/>
            <person name="Wiebenga A."/>
            <person name="Yadav J.S."/>
            <person name="Braun E.L."/>
            <person name="Baker S."/>
            <person name="Garre V."/>
            <person name="Horwitz B."/>
            <person name="Torres-Martinez S."/>
            <person name="Idnurm A."/>
            <person name="Herrera-Estrella A."/>
            <person name="Gabaldon T."/>
            <person name="Grigoriev I.V."/>
        </authorList>
    </citation>
    <scope>NUCLEOTIDE SEQUENCE [LARGE SCALE GENOMIC DNA]</scope>
    <source>
        <strain evidence="3">NRRL 1555(-)</strain>
    </source>
</reference>
<feature type="compositionally biased region" description="Low complexity" evidence="1">
    <location>
        <begin position="250"/>
        <end position="260"/>
    </location>
</feature>
<dbReference type="VEuPathDB" id="FungiDB:PHYBLDRAFT_180140"/>
<dbReference type="OrthoDB" id="2288891at2759"/>
<feature type="compositionally biased region" description="Acidic residues" evidence="1">
    <location>
        <begin position="236"/>
        <end position="249"/>
    </location>
</feature>
<evidence type="ECO:0000256" key="1">
    <source>
        <dbReference type="SAM" id="MobiDB-lite"/>
    </source>
</evidence>
<feature type="region of interest" description="Disordered" evidence="1">
    <location>
        <begin position="84"/>
        <end position="137"/>
    </location>
</feature>